<evidence type="ECO:0000313" key="2">
    <source>
        <dbReference type="EMBL" id="KAL3742923.1"/>
    </source>
</evidence>
<feature type="region of interest" description="Disordered" evidence="1">
    <location>
        <begin position="85"/>
        <end position="144"/>
    </location>
</feature>
<accession>A0ABD3KU43</accession>
<dbReference type="EMBL" id="JBJKBG010000004">
    <property type="protein sequence ID" value="KAL3742923.1"/>
    <property type="molecule type" value="Genomic_DNA"/>
</dbReference>
<feature type="compositionally biased region" description="Basic and acidic residues" evidence="1">
    <location>
        <begin position="96"/>
        <end position="106"/>
    </location>
</feature>
<evidence type="ECO:0000256" key="1">
    <source>
        <dbReference type="SAM" id="MobiDB-lite"/>
    </source>
</evidence>
<dbReference type="PANTHER" id="PTHR35704">
    <property type="entry name" value="OS02G0254600 PROTEIN"/>
    <property type="match status" value="1"/>
</dbReference>
<reference evidence="2 3" key="1">
    <citation type="submission" date="2024-11" db="EMBL/GenBank/DDBJ databases">
        <title>Chromosome-level genome assembly of Eucalyptus globulus Labill. provides insights into its genome evolution.</title>
        <authorList>
            <person name="Li X."/>
        </authorList>
    </citation>
    <scope>NUCLEOTIDE SEQUENCE [LARGE SCALE GENOMIC DNA]</scope>
    <source>
        <strain evidence="2">CL2024</strain>
        <tissue evidence="2">Fresh tender leaves</tissue>
    </source>
</reference>
<dbReference type="PANTHER" id="PTHR35704:SF1">
    <property type="entry name" value="OS02G0254600 PROTEIN"/>
    <property type="match status" value="1"/>
</dbReference>
<sequence length="144" mass="15205">MGNCAETCRRRPGEEILKEPEEFRHQGTKSGKTAARGGSAAKISVDRSGGGGGKADGGGGGGGRVRVKIVLTKEELEQLLIQLGRDSGRKGGPKGNLERVLDEIERGRRRNGGSGGDAVDGGPWKPSLDSIMEVPELPEMERSR</sequence>
<feature type="compositionally biased region" description="Gly residues" evidence="1">
    <location>
        <begin position="48"/>
        <end position="64"/>
    </location>
</feature>
<feature type="region of interest" description="Disordered" evidence="1">
    <location>
        <begin position="1"/>
        <end position="64"/>
    </location>
</feature>
<feature type="compositionally biased region" description="Basic and acidic residues" evidence="1">
    <location>
        <begin position="7"/>
        <end position="25"/>
    </location>
</feature>
<gene>
    <name evidence="2" type="ORF">ACJRO7_018258</name>
</gene>
<comment type="caution">
    <text evidence="2">The sequence shown here is derived from an EMBL/GenBank/DDBJ whole genome shotgun (WGS) entry which is preliminary data.</text>
</comment>
<organism evidence="2 3">
    <name type="scientific">Eucalyptus globulus</name>
    <name type="common">Tasmanian blue gum</name>
    <dbReference type="NCBI Taxonomy" id="34317"/>
    <lineage>
        <taxon>Eukaryota</taxon>
        <taxon>Viridiplantae</taxon>
        <taxon>Streptophyta</taxon>
        <taxon>Embryophyta</taxon>
        <taxon>Tracheophyta</taxon>
        <taxon>Spermatophyta</taxon>
        <taxon>Magnoliopsida</taxon>
        <taxon>eudicotyledons</taxon>
        <taxon>Gunneridae</taxon>
        <taxon>Pentapetalae</taxon>
        <taxon>rosids</taxon>
        <taxon>malvids</taxon>
        <taxon>Myrtales</taxon>
        <taxon>Myrtaceae</taxon>
        <taxon>Myrtoideae</taxon>
        <taxon>Eucalypteae</taxon>
        <taxon>Eucalyptus</taxon>
    </lineage>
</organism>
<evidence type="ECO:0000313" key="3">
    <source>
        <dbReference type="Proteomes" id="UP001634007"/>
    </source>
</evidence>
<name>A0ABD3KU43_EUCGL</name>
<dbReference type="Proteomes" id="UP001634007">
    <property type="component" value="Unassembled WGS sequence"/>
</dbReference>
<protein>
    <submittedName>
        <fullName evidence="2">Uncharacterized protein</fullName>
    </submittedName>
</protein>
<dbReference type="AlphaFoldDB" id="A0ABD3KU43"/>
<proteinExistence type="predicted"/>
<keyword evidence="3" id="KW-1185">Reference proteome</keyword>